<dbReference type="EMBL" id="VIGC01000002">
    <property type="protein sequence ID" value="TQE97621.1"/>
    <property type="molecule type" value="Genomic_DNA"/>
</dbReference>
<evidence type="ECO:0000256" key="3">
    <source>
        <dbReference type="ARBA" id="ARBA00022729"/>
    </source>
</evidence>
<accession>A0A540VLJ1</accession>
<comment type="caution">
    <text evidence="6">The sequence shown here is derived from an EMBL/GenBank/DDBJ whole genome shotgun (WGS) entry which is preliminary data.</text>
</comment>
<dbReference type="PANTHER" id="PTHR46847:SF2">
    <property type="entry name" value="ABC TRANSPORTER SUGAR-BINDING PROTEIN"/>
    <property type="match status" value="1"/>
</dbReference>
<dbReference type="GO" id="GO:0030246">
    <property type="term" value="F:carbohydrate binding"/>
    <property type="evidence" value="ECO:0007669"/>
    <property type="project" value="UniProtKB-ARBA"/>
</dbReference>
<dbReference type="InterPro" id="IPR028082">
    <property type="entry name" value="Peripla_BP_I"/>
</dbReference>
<evidence type="ECO:0000259" key="5">
    <source>
        <dbReference type="Pfam" id="PF13407"/>
    </source>
</evidence>
<evidence type="ECO:0000256" key="1">
    <source>
        <dbReference type="ARBA" id="ARBA00004196"/>
    </source>
</evidence>
<organism evidence="6 7">
    <name type="scientific">Litorilinea aerophila</name>
    <dbReference type="NCBI Taxonomy" id="1204385"/>
    <lineage>
        <taxon>Bacteria</taxon>
        <taxon>Bacillati</taxon>
        <taxon>Chloroflexota</taxon>
        <taxon>Caldilineae</taxon>
        <taxon>Caldilineales</taxon>
        <taxon>Caldilineaceae</taxon>
        <taxon>Litorilinea</taxon>
    </lineage>
</organism>
<dbReference type="AlphaFoldDB" id="A0A540VLJ1"/>
<comment type="subcellular location">
    <subcellularLocation>
        <location evidence="1">Cell envelope</location>
    </subcellularLocation>
</comment>
<feature type="domain" description="Periplasmic binding protein" evidence="5">
    <location>
        <begin position="55"/>
        <end position="311"/>
    </location>
</feature>
<dbReference type="GO" id="GO:0030313">
    <property type="term" value="C:cell envelope"/>
    <property type="evidence" value="ECO:0007669"/>
    <property type="project" value="UniProtKB-SubCell"/>
</dbReference>
<proteinExistence type="inferred from homology"/>
<evidence type="ECO:0000256" key="2">
    <source>
        <dbReference type="ARBA" id="ARBA00007639"/>
    </source>
</evidence>
<dbReference type="Gene3D" id="3.40.50.2300">
    <property type="match status" value="2"/>
</dbReference>
<dbReference type="Pfam" id="PF13407">
    <property type="entry name" value="Peripla_BP_4"/>
    <property type="match status" value="1"/>
</dbReference>
<gene>
    <name evidence="6" type="ORF">FKZ61_01755</name>
</gene>
<keyword evidence="3 4" id="KW-0732">Signal</keyword>
<name>A0A540VLJ1_9CHLR</name>
<dbReference type="InterPro" id="IPR025997">
    <property type="entry name" value="SBP_2_dom"/>
</dbReference>
<evidence type="ECO:0000256" key="4">
    <source>
        <dbReference type="SAM" id="SignalP"/>
    </source>
</evidence>
<dbReference type="Proteomes" id="UP000317371">
    <property type="component" value="Unassembled WGS sequence"/>
</dbReference>
<reference evidence="6 7" key="1">
    <citation type="submission" date="2019-06" db="EMBL/GenBank/DDBJ databases">
        <title>Genome sequence of Litorilinea aerophila BAA-2444.</title>
        <authorList>
            <person name="Maclea K.S."/>
            <person name="Maurais E.G."/>
            <person name="Iannazzi L.C."/>
        </authorList>
    </citation>
    <scope>NUCLEOTIDE SEQUENCE [LARGE SCALE GENOMIC DNA]</scope>
    <source>
        <strain evidence="6 7">ATCC BAA-2444</strain>
    </source>
</reference>
<dbReference type="OrthoDB" id="9769193at2"/>
<dbReference type="InParanoid" id="A0A540VLJ1"/>
<protein>
    <submittedName>
        <fullName evidence="6">Substrate-binding domain-containing protein</fullName>
    </submittedName>
</protein>
<sequence length="332" mass="34534">MNRIVRTCYLLILISILSLAGCVAPPPPTADTGASTGSETAAEATTDTASDTVTIAVVTPYMANATTKFVIDRFVAYGQEQGWEISVTDTNADFNALVSRIEDAVTQGVDAIVLGMGDPAQMTKGLESAQAAGIPVFGLDAGTGPGVVLNITSDNAQLGRETARYLVEALGGEGNVIMFTHDPHPGVRARAVAAAEVFEEAPGITVLEKKHIEVPGPVDFARSLTQDLLTAYPEPGSIAGIWAGWDEPALGAVQAIEAAGRTEIRVVGIDGTDFAKAEIAKGGPFVATIEQDFDAMAAELVRIIADYLAGNPPETDLVTIPGRLITAETLAE</sequence>
<comment type="similarity">
    <text evidence="2">Belongs to the bacterial solute-binding protein 2 family.</text>
</comment>
<feature type="signal peptide" evidence="4">
    <location>
        <begin position="1"/>
        <end position="20"/>
    </location>
</feature>
<dbReference type="SUPFAM" id="SSF53822">
    <property type="entry name" value="Periplasmic binding protein-like I"/>
    <property type="match status" value="1"/>
</dbReference>
<feature type="chain" id="PRO_5022133518" evidence="4">
    <location>
        <begin position="21"/>
        <end position="332"/>
    </location>
</feature>
<evidence type="ECO:0000313" key="7">
    <source>
        <dbReference type="Proteomes" id="UP000317371"/>
    </source>
</evidence>
<dbReference type="PANTHER" id="PTHR46847">
    <property type="entry name" value="D-ALLOSE-BINDING PERIPLASMIC PROTEIN-RELATED"/>
    <property type="match status" value="1"/>
</dbReference>
<dbReference type="RefSeq" id="WP_141608348.1">
    <property type="nucleotide sequence ID" value="NZ_VIGC02000002.1"/>
</dbReference>
<keyword evidence="7" id="KW-1185">Reference proteome</keyword>
<dbReference type="PROSITE" id="PS51257">
    <property type="entry name" value="PROKAR_LIPOPROTEIN"/>
    <property type="match status" value="1"/>
</dbReference>
<evidence type="ECO:0000313" key="6">
    <source>
        <dbReference type="EMBL" id="TQE97621.1"/>
    </source>
</evidence>